<dbReference type="EMBL" id="BAAAEJ010000003">
    <property type="protein sequence ID" value="GAA0385639.1"/>
    <property type="molecule type" value="Genomic_DNA"/>
</dbReference>
<evidence type="ECO:0000313" key="1">
    <source>
        <dbReference type="EMBL" id="GAA0385639.1"/>
    </source>
</evidence>
<dbReference type="PANTHER" id="PTHR43975:SF2">
    <property type="entry name" value="EG:BACR7A4.14 PROTEIN-RELATED"/>
    <property type="match status" value="1"/>
</dbReference>
<dbReference type="Gene3D" id="3.40.50.720">
    <property type="entry name" value="NAD(P)-binding Rossmann-like Domain"/>
    <property type="match status" value="1"/>
</dbReference>
<dbReference type="InterPro" id="IPR002347">
    <property type="entry name" value="SDR_fam"/>
</dbReference>
<dbReference type="SUPFAM" id="SSF51735">
    <property type="entry name" value="NAD(P)-binding Rossmann-fold domains"/>
    <property type="match status" value="1"/>
</dbReference>
<gene>
    <name evidence="1" type="ORF">GCM10009093_10680</name>
</gene>
<reference evidence="1 2" key="1">
    <citation type="journal article" date="2019" name="Int. J. Syst. Evol. Microbiol.">
        <title>The Global Catalogue of Microorganisms (GCM) 10K type strain sequencing project: providing services to taxonomists for standard genome sequencing and annotation.</title>
        <authorList>
            <consortium name="The Broad Institute Genomics Platform"/>
            <consortium name="The Broad Institute Genome Sequencing Center for Infectious Disease"/>
            <person name="Wu L."/>
            <person name="Ma J."/>
        </authorList>
    </citation>
    <scope>NUCLEOTIDE SEQUENCE [LARGE SCALE GENOMIC DNA]</scope>
    <source>
        <strain evidence="1 2">JCM 13476</strain>
    </source>
</reference>
<dbReference type="InterPro" id="IPR020904">
    <property type="entry name" value="Sc_DH/Rdtase_CS"/>
</dbReference>
<dbReference type="PANTHER" id="PTHR43975">
    <property type="entry name" value="ZGC:101858"/>
    <property type="match status" value="1"/>
</dbReference>
<dbReference type="InterPro" id="IPR036291">
    <property type="entry name" value="NAD(P)-bd_dom_sf"/>
</dbReference>
<dbReference type="PROSITE" id="PS00061">
    <property type="entry name" value="ADH_SHORT"/>
    <property type="match status" value="1"/>
</dbReference>
<dbReference type="Pfam" id="PF13561">
    <property type="entry name" value="adh_short_C2"/>
    <property type="match status" value="1"/>
</dbReference>
<protein>
    <submittedName>
        <fullName evidence="1">SDR family NAD(P)-dependent oxidoreductase</fullName>
    </submittedName>
</protein>
<dbReference type="PRINTS" id="PR00080">
    <property type="entry name" value="SDRFAMILY"/>
</dbReference>
<organism evidence="1 2">
    <name type="scientific">Brevundimonas terrae</name>
    <dbReference type="NCBI Taxonomy" id="363631"/>
    <lineage>
        <taxon>Bacteria</taxon>
        <taxon>Pseudomonadati</taxon>
        <taxon>Pseudomonadota</taxon>
        <taxon>Alphaproteobacteria</taxon>
        <taxon>Caulobacterales</taxon>
        <taxon>Caulobacteraceae</taxon>
        <taxon>Brevundimonas</taxon>
    </lineage>
</organism>
<evidence type="ECO:0000313" key="2">
    <source>
        <dbReference type="Proteomes" id="UP001500791"/>
    </source>
</evidence>
<accession>A0ABN0Y7N1</accession>
<dbReference type="Proteomes" id="UP001500791">
    <property type="component" value="Unassembled WGS sequence"/>
</dbReference>
<dbReference type="RefSeq" id="WP_167174140.1">
    <property type="nucleotide sequence ID" value="NZ_BAAAEJ010000003.1"/>
</dbReference>
<proteinExistence type="predicted"/>
<dbReference type="CDD" id="cd05233">
    <property type="entry name" value="SDR_c"/>
    <property type="match status" value="1"/>
</dbReference>
<name>A0ABN0Y7N1_9CAUL</name>
<comment type="caution">
    <text evidence="1">The sequence shown here is derived from an EMBL/GenBank/DDBJ whole genome shotgun (WGS) entry which is preliminary data.</text>
</comment>
<sequence length="250" mass="25463">MRFQNKKVLVTGAASGIGRATAILFAREGATVTIGDINAQGLAETAALMATAPKIQAYNAADAASCRALVDVAAADGLDVLCNVAGILKWGSSQTFAVEDMDLVMRVNATSVFALCQAAFPHLLKSKGNIVNTASSSGLIGMPYTVAYSASKHAVIGITKGLAVEWAATGVRVNGVCPGQVNTPMTATVPQAGAKADDIDFSLMMRAAPKLENGACEPQDIAEAIAWLASDAARKATGTLLSVDGGHVAG</sequence>
<dbReference type="PRINTS" id="PR00081">
    <property type="entry name" value="GDHRDH"/>
</dbReference>
<keyword evidence="2" id="KW-1185">Reference proteome</keyword>